<dbReference type="RefSeq" id="WP_147250903.1">
    <property type="nucleotide sequence ID" value="NZ_QNRT01000001.1"/>
</dbReference>
<dbReference type="InParanoid" id="A0A395JRP9"/>
<sequence>MSLKDTRARTPQQQWKKYFSHILKLNLQIEANLSERLSRMQKVRNILVHTGGLEYQIKEANRVELLKIVPLEEGLIISGSNIEIDPIYLRNQTVSAKSVNSILTDMMKHPEQF</sequence>
<name>A0A395JRP9_9GAMM</name>
<reference evidence="1 2" key="1">
    <citation type="submission" date="2018-06" db="EMBL/GenBank/DDBJ databases">
        <title>Genomic Encyclopedia of Type Strains, Phase IV (KMG-IV): sequencing the most valuable type-strain genomes for metagenomic binning, comparative biology and taxonomic classification.</title>
        <authorList>
            <person name="Goeker M."/>
        </authorList>
    </citation>
    <scope>NUCLEOTIDE SEQUENCE [LARGE SCALE GENOMIC DNA]</scope>
    <source>
        <strain evidence="1 2">DSM 24032</strain>
    </source>
</reference>
<protein>
    <submittedName>
        <fullName evidence="1">Uncharacterized protein</fullName>
    </submittedName>
</protein>
<proteinExistence type="predicted"/>
<keyword evidence="2" id="KW-1185">Reference proteome</keyword>
<dbReference type="AlphaFoldDB" id="A0A395JRP9"/>
<comment type="caution">
    <text evidence="1">The sequence shown here is derived from an EMBL/GenBank/DDBJ whole genome shotgun (WGS) entry which is preliminary data.</text>
</comment>
<organism evidence="1 2">
    <name type="scientific">Arenicella xantha</name>
    <dbReference type="NCBI Taxonomy" id="644221"/>
    <lineage>
        <taxon>Bacteria</taxon>
        <taxon>Pseudomonadati</taxon>
        <taxon>Pseudomonadota</taxon>
        <taxon>Gammaproteobacteria</taxon>
        <taxon>Arenicellales</taxon>
        <taxon>Arenicellaceae</taxon>
        <taxon>Arenicella</taxon>
    </lineage>
</organism>
<evidence type="ECO:0000313" key="1">
    <source>
        <dbReference type="EMBL" id="RBP53002.1"/>
    </source>
</evidence>
<accession>A0A395JRP9</accession>
<gene>
    <name evidence="1" type="ORF">DFR28_101386</name>
</gene>
<dbReference type="Proteomes" id="UP000253083">
    <property type="component" value="Unassembled WGS sequence"/>
</dbReference>
<evidence type="ECO:0000313" key="2">
    <source>
        <dbReference type="Proteomes" id="UP000253083"/>
    </source>
</evidence>
<dbReference type="EMBL" id="QNRT01000001">
    <property type="protein sequence ID" value="RBP53002.1"/>
    <property type="molecule type" value="Genomic_DNA"/>
</dbReference>